<protein>
    <submittedName>
        <fullName evidence="3">Cell wall hydrolase</fullName>
    </submittedName>
</protein>
<feature type="signal peptide" evidence="1">
    <location>
        <begin position="1"/>
        <end position="20"/>
    </location>
</feature>
<dbReference type="Proteomes" id="UP001065265">
    <property type="component" value="Chromosome"/>
</dbReference>
<organism evidence="3 4">
    <name type="scientific">Qipengyuania spongiae</name>
    <dbReference type="NCBI Taxonomy" id="2909673"/>
    <lineage>
        <taxon>Bacteria</taxon>
        <taxon>Pseudomonadati</taxon>
        <taxon>Pseudomonadota</taxon>
        <taxon>Alphaproteobacteria</taxon>
        <taxon>Sphingomonadales</taxon>
        <taxon>Erythrobacteraceae</taxon>
        <taxon>Qipengyuania</taxon>
    </lineage>
</organism>
<name>A0ABY5SZQ7_9SPHN</name>
<dbReference type="InterPro" id="IPR011105">
    <property type="entry name" value="Cell_wall_hydrolase_SleB"/>
</dbReference>
<feature type="domain" description="Cell wall hydrolase SleB" evidence="2">
    <location>
        <begin position="117"/>
        <end position="221"/>
    </location>
</feature>
<proteinExistence type="predicted"/>
<dbReference type="Gene3D" id="1.10.10.2520">
    <property type="entry name" value="Cell wall hydrolase SleB, domain 1"/>
    <property type="match status" value="1"/>
</dbReference>
<dbReference type="InterPro" id="IPR042047">
    <property type="entry name" value="SleB_dom1"/>
</dbReference>
<keyword evidence="3" id="KW-0378">Hydrolase</keyword>
<dbReference type="Pfam" id="PF07486">
    <property type="entry name" value="Hydrolase_2"/>
    <property type="match status" value="1"/>
</dbReference>
<evidence type="ECO:0000259" key="2">
    <source>
        <dbReference type="Pfam" id="PF07486"/>
    </source>
</evidence>
<keyword evidence="4" id="KW-1185">Reference proteome</keyword>
<dbReference type="GO" id="GO:0016787">
    <property type="term" value="F:hydrolase activity"/>
    <property type="evidence" value="ECO:0007669"/>
    <property type="project" value="UniProtKB-KW"/>
</dbReference>
<accession>A0ABY5SZQ7</accession>
<reference evidence="3" key="1">
    <citation type="submission" date="2022-02" db="EMBL/GenBank/DDBJ databases">
        <title>Qipengyuania spongiae sp. nov., isolated from marine sponge.</title>
        <authorList>
            <person name="Li Z."/>
            <person name="Zhang M."/>
        </authorList>
    </citation>
    <scope>NUCLEOTIDE SEQUENCE</scope>
    <source>
        <strain evidence="3">PHS-Z21</strain>
    </source>
</reference>
<evidence type="ECO:0000313" key="3">
    <source>
        <dbReference type="EMBL" id="UVI39997.1"/>
    </source>
</evidence>
<dbReference type="EMBL" id="CP092471">
    <property type="protein sequence ID" value="UVI39997.1"/>
    <property type="molecule type" value="Genomic_DNA"/>
</dbReference>
<keyword evidence="1" id="KW-0732">Signal</keyword>
<gene>
    <name evidence="3" type="ORF">L1F33_03290</name>
</gene>
<feature type="chain" id="PRO_5046525837" evidence="1">
    <location>
        <begin position="21"/>
        <end position="222"/>
    </location>
</feature>
<sequence>MVRKSVTAALVAVGMIFTIANVEGSDAVAQVTVGSLEISPAGDAATEELVPVFVESEVVQPLPEDAPKAITLGHSHSSDTPPSAATLRELVAITPTDEAMSDELRCLAGAIYFESRGEPLAGQLAVARVIINRTESGRFPSSYCGVVTQRSQFSFVRNGRIPEPRTSSAAWRRAVAIAQIAHQNRWDSEAGDSLYFHAKYVRPSWSRSKVATATIDSHIFYR</sequence>
<dbReference type="RefSeq" id="WP_265559874.1">
    <property type="nucleotide sequence ID" value="NZ_CP092471.1"/>
</dbReference>
<evidence type="ECO:0000313" key="4">
    <source>
        <dbReference type="Proteomes" id="UP001065265"/>
    </source>
</evidence>
<evidence type="ECO:0000256" key="1">
    <source>
        <dbReference type="SAM" id="SignalP"/>
    </source>
</evidence>